<dbReference type="PROSITE" id="PS51462">
    <property type="entry name" value="NUDIX"/>
    <property type="match status" value="1"/>
</dbReference>
<comment type="similarity">
    <text evidence="3">Belongs to the Nudix hydrolase family. NudC subfamily.</text>
</comment>
<organism evidence="9 10">
    <name type="scientific">Candidatus Borkfalkia excrementigallinarum</name>
    <dbReference type="NCBI Taxonomy" id="2838506"/>
    <lineage>
        <taxon>Bacteria</taxon>
        <taxon>Bacillati</taxon>
        <taxon>Bacillota</taxon>
        <taxon>Clostridia</taxon>
        <taxon>Christensenellales</taxon>
        <taxon>Christensenellaceae</taxon>
        <taxon>Candidatus Borkfalkia</taxon>
    </lineage>
</organism>
<dbReference type="Gene3D" id="3.90.79.10">
    <property type="entry name" value="Nucleoside Triphosphate Pyrophosphohydrolase"/>
    <property type="match status" value="1"/>
</dbReference>
<reference evidence="9" key="1">
    <citation type="journal article" date="2021" name="PeerJ">
        <title>Extensive microbial diversity within the chicken gut microbiome revealed by metagenomics and culture.</title>
        <authorList>
            <person name="Gilroy R."/>
            <person name="Ravi A."/>
            <person name="Getino M."/>
            <person name="Pursley I."/>
            <person name="Horton D.L."/>
            <person name="Alikhan N.F."/>
            <person name="Baker D."/>
            <person name="Gharbi K."/>
            <person name="Hall N."/>
            <person name="Watson M."/>
            <person name="Adriaenssens E.M."/>
            <person name="Foster-Nyarko E."/>
            <person name="Jarju S."/>
            <person name="Secka A."/>
            <person name="Antonio M."/>
            <person name="Oren A."/>
            <person name="Chaudhuri R.R."/>
            <person name="La Ragione R."/>
            <person name="Hildebrand F."/>
            <person name="Pallen M.J."/>
        </authorList>
    </citation>
    <scope>NUCLEOTIDE SEQUENCE</scope>
    <source>
        <strain evidence="9">1345</strain>
    </source>
</reference>
<evidence type="ECO:0000256" key="2">
    <source>
        <dbReference type="ARBA" id="ARBA00001947"/>
    </source>
</evidence>
<evidence type="ECO:0000256" key="3">
    <source>
        <dbReference type="ARBA" id="ARBA00009595"/>
    </source>
</evidence>
<evidence type="ECO:0000256" key="5">
    <source>
        <dbReference type="ARBA" id="ARBA00022801"/>
    </source>
</evidence>
<sequence>MYCQDCGNKLALKFCENEGLVPYCNECGEFKFPPFKTAVSMVVVNRAQDRILIAKHTNGDYLLYAGYVKKGESAEKTIVREIKEETGLNTIKYKYMSSRYHEPRNVLMLNFIVVVSDGELRSNTDEISETKWCTFDEALETVCHDSTAEFFLKNAVSELKKGKI</sequence>
<dbReference type="InterPro" id="IPR015797">
    <property type="entry name" value="NUDIX_hydrolase-like_dom_sf"/>
</dbReference>
<keyword evidence="5" id="KW-0378">Hydrolase</keyword>
<comment type="cofactor">
    <cofactor evidence="2">
        <name>Zn(2+)</name>
        <dbReference type="ChEBI" id="CHEBI:29105"/>
    </cofactor>
</comment>
<name>A0A9D1ZVL6_9FIRM</name>
<comment type="catalytic activity">
    <reaction evidence="7">
        <text>a 5'-end NAD(+)-phospho-ribonucleoside in mRNA + H2O = a 5'-end phospho-adenosine-phospho-ribonucleoside in mRNA + beta-nicotinamide D-ribonucleotide + 2 H(+)</text>
        <dbReference type="Rhea" id="RHEA:60876"/>
        <dbReference type="Rhea" id="RHEA-COMP:15698"/>
        <dbReference type="Rhea" id="RHEA-COMP:15719"/>
        <dbReference type="ChEBI" id="CHEBI:14649"/>
        <dbReference type="ChEBI" id="CHEBI:15377"/>
        <dbReference type="ChEBI" id="CHEBI:15378"/>
        <dbReference type="ChEBI" id="CHEBI:144029"/>
        <dbReference type="ChEBI" id="CHEBI:144051"/>
    </reaction>
    <physiologicalReaction direction="left-to-right" evidence="7">
        <dbReference type="Rhea" id="RHEA:60877"/>
    </physiologicalReaction>
</comment>
<dbReference type="InterPro" id="IPR020084">
    <property type="entry name" value="NUDIX_hydrolase_CS"/>
</dbReference>
<feature type="domain" description="Nudix hydrolase" evidence="8">
    <location>
        <begin position="34"/>
        <end position="156"/>
    </location>
</feature>
<dbReference type="PANTHER" id="PTHR42904:SF6">
    <property type="entry name" value="NAD-CAPPED RNA HYDROLASE NUDT12"/>
    <property type="match status" value="1"/>
</dbReference>
<evidence type="ECO:0000256" key="6">
    <source>
        <dbReference type="ARBA" id="ARBA00022842"/>
    </source>
</evidence>
<dbReference type="EMBL" id="DXCQ01000014">
    <property type="protein sequence ID" value="HIY96298.1"/>
    <property type="molecule type" value="Genomic_DNA"/>
</dbReference>
<proteinExistence type="inferred from homology"/>
<comment type="cofactor">
    <cofactor evidence="1">
        <name>Mg(2+)</name>
        <dbReference type="ChEBI" id="CHEBI:18420"/>
    </cofactor>
</comment>
<protein>
    <submittedName>
        <fullName evidence="9">NUDIX domain-containing protein</fullName>
    </submittedName>
</protein>
<keyword evidence="4" id="KW-0479">Metal-binding</keyword>
<accession>A0A9D1ZVL6</accession>
<dbReference type="GO" id="GO:0046872">
    <property type="term" value="F:metal ion binding"/>
    <property type="evidence" value="ECO:0007669"/>
    <property type="project" value="UniProtKB-KW"/>
</dbReference>
<dbReference type="SUPFAM" id="SSF55811">
    <property type="entry name" value="Nudix"/>
    <property type="match status" value="1"/>
</dbReference>
<evidence type="ECO:0000313" key="10">
    <source>
        <dbReference type="Proteomes" id="UP000886750"/>
    </source>
</evidence>
<dbReference type="PANTHER" id="PTHR42904">
    <property type="entry name" value="NUDIX HYDROLASE, NUDC SUBFAMILY"/>
    <property type="match status" value="1"/>
</dbReference>
<dbReference type="GO" id="GO:0019677">
    <property type="term" value="P:NAD+ catabolic process"/>
    <property type="evidence" value="ECO:0007669"/>
    <property type="project" value="TreeGrafter"/>
</dbReference>
<dbReference type="Proteomes" id="UP000886750">
    <property type="component" value="Unassembled WGS sequence"/>
</dbReference>
<reference evidence="9" key="2">
    <citation type="submission" date="2021-04" db="EMBL/GenBank/DDBJ databases">
        <authorList>
            <person name="Gilroy R."/>
        </authorList>
    </citation>
    <scope>NUCLEOTIDE SEQUENCE</scope>
    <source>
        <strain evidence="9">1345</strain>
    </source>
</reference>
<dbReference type="InterPro" id="IPR000086">
    <property type="entry name" value="NUDIX_hydrolase_dom"/>
</dbReference>
<evidence type="ECO:0000256" key="4">
    <source>
        <dbReference type="ARBA" id="ARBA00022723"/>
    </source>
</evidence>
<dbReference type="InterPro" id="IPR050241">
    <property type="entry name" value="NAD-cap_RNA_hydrolase_NudC"/>
</dbReference>
<dbReference type="GO" id="GO:0035529">
    <property type="term" value="F:NADH pyrophosphatase activity"/>
    <property type="evidence" value="ECO:0007669"/>
    <property type="project" value="TreeGrafter"/>
</dbReference>
<evidence type="ECO:0000256" key="7">
    <source>
        <dbReference type="ARBA" id="ARBA00023679"/>
    </source>
</evidence>
<evidence type="ECO:0000313" key="9">
    <source>
        <dbReference type="EMBL" id="HIY96298.1"/>
    </source>
</evidence>
<dbReference type="AlphaFoldDB" id="A0A9D1ZVL6"/>
<dbReference type="GO" id="GO:0006742">
    <property type="term" value="P:NADP+ catabolic process"/>
    <property type="evidence" value="ECO:0007669"/>
    <property type="project" value="TreeGrafter"/>
</dbReference>
<evidence type="ECO:0000256" key="1">
    <source>
        <dbReference type="ARBA" id="ARBA00001946"/>
    </source>
</evidence>
<keyword evidence="6" id="KW-0460">Magnesium</keyword>
<dbReference type="GO" id="GO:0005829">
    <property type="term" value="C:cytosol"/>
    <property type="evidence" value="ECO:0007669"/>
    <property type="project" value="TreeGrafter"/>
</dbReference>
<comment type="caution">
    <text evidence="9">The sequence shown here is derived from an EMBL/GenBank/DDBJ whole genome shotgun (WGS) entry which is preliminary data.</text>
</comment>
<dbReference type="PROSITE" id="PS00893">
    <property type="entry name" value="NUDIX_BOX"/>
    <property type="match status" value="1"/>
</dbReference>
<dbReference type="Pfam" id="PF00293">
    <property type="entry name" value="NUDIX"/>
    <property type="match status" value="1"/>
</dbReference>
<gene>
    <name evidence="9" type="ORF">H9729_01275</name>
</gene>
<evidence type="ECO:0000259" key="8">
    <source>
        <dbReference type="PROSITE" id="PS51462"/>
    </source>
</evidence>